<dbReference type="PROSITE" id="PS50126">
    <property type="entry name" value="S1"/>
    <property type="match status" value="2"/>
</dbReference>
<dbReference type="InterPro" id="IPR036402">
    <property type="entry name" value="EF-Ts_dimer_sf"/>
</dbReference>
<dbReference type="CDD" id="cd14275">
    <property type="entry name" value="UBA_EF-Ts"/>
    <property type="match status" value="2"/>
</dbReference>
<dbReference type="FunFam" id="1.10.286.20:FF:000001">
    <property type="entry name" value="Elongation factor Ts"/>
    <property type="match status" value="2"/>
</dbReference>
<dbReference type="Pfam" id="PF00575">
    <property type="entry name" value="S1"/>
    <property type="match status" value="2"/>
</dbReference>
<dbReference type="SUPFAM" id="SSF50249">
    <property type="entry name" value="Nucleic acid-binding proteins"/>
    <property type="match status" value="2"/>
</dbReference>
<evidence type="ECO:0000313" key="18">
    <source>
        <dbReference type="Proteomes" id="UP000525078"/>
    </source>
</evidence>
<dbReference type="Gene3D" id="1.10.8.10">
    <property type="entry name" value="DNA helicase RuvA subunit, C-terminal domain"/>
    <property type="match status" value="2"/>
</dbReference>
<dbReference type="PANTHER" id="PTHR11741">
    <property type="entry name" value="ELONGATION FACTOR TS"/>
    <property type="match status" value="1"/>
</dbReference>
<feature type="compositionally biased region" description="Basic and acidic residues" evidence="14">
    <location>
        <begin position="214"/>
        <end position="227"/>
    </location>
</feature>
<comment type="caution">
    <text evidence="16">The sequence shown here is derived from an EMBL/GenBank/DDBJ whole genome shotgun (WGS) entry which is preliminary data.</text>
</comment>
<feature type="compositionally biased region" description="Polar residues" evidence="14">
    <location>
        <begin position="478"/>
        <end position="490"/>
    </location>
</feature>
<evidence type="ECO:0000313" key="19">
    <source>
        <dbReference type="Proteomes" id="UP000583929"/>
    </source>
</evidence>
<evidence type="ECO:0000313" key="16">
    <source>
        <dbReference type="EMBL" id="KAF4384780.1"/>
    </source>
</evidence>
<feature type="domain" description="S1 motif" evidence="15">
    <location>
        <begin position="259"/>
        <end position="328"/>
    </location>
</feature>
<dbReference type="SMART" id="SM00316">
    <property type="entry name" value="S1"/>
    <property type="match status" value="2"/>
</dbReference>
<dbReference type="InterPro" id="IPR009060">
    <property type="entry name" value="UBA-like_sf"/>
</dbReference>
<proteinExistence type="inferred from homology"/>
<keyword evidence="5" id="KW-0677">Repeat</keyword>
<dbReference type="CDD" id="cd00164">
    <property type="entry name" value="S1_like"/>
    <property type="match status" value="1"/>
</dbReference>
<comment type="subunit">
    <text evidence="9">Associates transiently with chloroplast polysomes.</text>
</comment>
<evidence type="ECO:0000256" key="8">
    <source>
        <dbReference type="ARBA" id="ARBA00025453"/>
    </source>
</evidence>
<dbReference type="Proteomes" id="UP000525078">
    <property type="component" value="Unassembled WGS sequence"/>
</dbReference>
<evidence type="ECO:0000256" key="12">
    <source>
        <dbReference type="HAMAP-Rule" id="MF_03135"/>
    </source>
</evidence>
<dbReference type="InterPro" id="IPR001816">
    <property type="entry name" value="Transl_elong_EFTs/EF1B"/>
</dbReference>
<feature type="region of interest" description="Disordered" evidence="14">
    <location>
        <begin position="104"/>
        <end position="138"/>
    </location>
</feature>
<keyword evidence="12" id="KW-0496">Mitochondrion</keyword>
<keyword evidence="3" id="KW-0150">Chloroplast</keyword>
<dbReference type="Gene3D" id="2.40.50.140">
    <property type="entry name" value="Nucleic acid-binding proteins"/>
    <property type="match status" value="2"/>
</dbReference>
<evidence type="ECO:0000256" key="10">
    <source>
        <dbReference type="ARBA" id="ARBA00065253"/>
    </source>
</evidence>
<feature type="compositionally biased region" description="Polar residues" evidence="14">
    <location>
        <begin position="572"/>
        <end position="586"/>
    </location>
</feature>
<dbReference type="GO" id="GO:0009507">
    <property type="term" value="C:chloroplast"/>
    <property type="evidence" value="ECO:0007669"/>
    <property type="project" value="UniProtKB-SubCell"/>
</dbReference>
<sequence length="1069" mass="116767">MTPVIPYSISSVSLIPGTVFRTRKTYCSTRFSFSKKCTIKTCSPQNFLLPRSASFRLLPSYGRGCSLHNRSRIHILSATETDVAVEEQESPVVDEDAGASKVLSDEAEVKSDASPTPAQSAQSKRSRPVKKSDMPPVSKEELVAGATFTGKVRSIQPFGAFIDFGAFTDGLVHVSMLSDSYVKDVGSVVSVGQEVKVKLVEANMETGRISLSMRENDSSKTPQRRDTSGGNDRTGSGRSPSKPNQRKGEGRRNSKFSVGQDLEGTVKNMNRSGSFISLPDGEEGFLPITEELEEGFGTHMGETSLEVGQEVSVRVLRFSRGKVTLTMKKEENAQKEDIKYTQGVTHTATNPFVLAFRENKEISAFLDEREKMEKVDETPVTPKVSEELESKVSESQTVLDSPEGEEQTAISGEANLSAVEEEVKLDEASSEKTEVESSAIEEASTDISDNKEELEKAISSTDNSTDSEAQITEKAEVSSETLNTEVSISTEEPVENEGQSDSTAASADQILSTESSTDEVSTEQKADDTIVKDELPIEPPTADKVEPDDKNGSITSSEEQALSPESPAIENVEQTPAETEIPSPSNVEDDNVGATSDKIVSESNSNGKTSTPPVENVTKATISPALVKQLREESGAGMMDCKNALSETGGDIVKAQEFLRKKGLASAEKKASRATAEGRIGSYIHDSRIGVLVEVSCETDFVSRGDIFKELVDDLAMQVAASPQVQYVNTEDVPEEIVNKERDIEMQKEDLLSKPEQIRSKIVDGRIKKRLDELALLEQPYIKNDKLVVKDWVKQTIATIGENMKVKRFVRFNLGEGLEKKSQDFAAEVAAQTAAKPIPKEQPAAAEEAKESVQKPPSVTVSAALVKQLREETGAGMMDCKKALSETGGDITQAQEYLRKKGLSSADKKSSRLAAEGRIGSYIHDSRIGVLIEVNCETDFVGRSEKFKELVDDLAMQVVASPQVQFVSVEDIPESFVKKEKELEMQREDLQSKPENIREKIVEGRISKRLGELALLEQPFIKDDSVLVKDLVKQTVAALGENIKVRRFVRFTLGEETDEKPKAESEASS</sequence>
<dbReference type="GO" id="GO:0005739">
    <property type="term" value="C:mitochondrion"/>
    <property type="evidence" value="ECO:0007669"/>
    <property type="project" value="UniProtKB-SubCell"/>
</dbReference>
<feature type="compositionally biased region" description="Polar residues" evidence="14">
    <location>
        <begin position="113"/>
        <end position="123"/>
    </location>
</feature>
<feature type="compositionally biased region" description="Basic and acidic residues" evidence="14">
    <location>
        <begin position="421"/>
        <end position="435"/>
    </location>
</feature>
<protein>
    <recommendedName>
        <fullName evidence="12">Elongation factor Ts, mitochondrial</fullName>
        <shortName evidence="12">EF-Ts</shortName>
        <shortName evidence="12">EF-TsMt</shortName>
    </recommendedName>
</protein>
<keyword evidence="6 12" id="KW-0251">Elongation factor</keyword>
<gene>
    <name evidence="12" type="primary">EFTS</name>
    <name evidence="17" type="ORF">F8388_002939</name>
    <name evidence="16" type="ORF">G4B88_007088</name>
</gene>
<name>A0A7J6GQZ0_CANSA</name>
<feature type="region of interest" description="Disordered" evidence="14">
    <location>
        <begin position="209"/>
        <end position="264"/>
    </location>
</feature>
<evidence type="ECO:0000313" key="17">
    <source>
        <dbReference type="EMBL" id="KAF4389997.1"/>
    </source>
</evidence>
<comment type="subcellular location">
    <subcellularLocation>
        <location evidence="12">Mitochondrion</location>
    </subcellularLocation>
    <subcellularLocation>
        <location evidence="1">Plastid</location>
        <location evidence="1">Chloroplast</location>
    </subcellularLocation>
</comment>
<evidence type="ECO:0000256" key="13">
    <source>
        <dbReference type="RuleBase" id="RU000642"/>
    </source>
</evidence>
<comment type="subunit">
    <text evidence="10">Component of the chloroplast ribosome 70S subunit, and at low levels, present in polysomes.</text>
</comment>
<feature type="region of interest" description="Disordered" evidence="14">
    <location>
        <begin position="372"/>
        <end position="615"/>
    </location>
</feature>
<accession>A0A7J6GQZ0</accession>
<evidence type="ECO:0000259" key="15">
    <source>
        <dbReference type="PROSITE" id="PS50126"/>
    </source>
</evidence>
<dbReference type="PROSITE" id="PS01127">
    <property type="entry name" value="EF_TS_2"/>
    <property type="match status" value="1"/>
</dbReference>
<comment type="function">
    <text evidence="8 12 13">Associates with the EF-Tu.GDP complex and induces the exchange of GDP to GTP. It remains bound to the aminoacyl-tRNA.EF-Tu.GTP complex up to the GTP hydrolysis stage on the ribosome.</text>
</comment>
<evidence type="ECO:0000256" key="2">
    <source>
        <dbReference type="ARBA" id="ARBA00005532"/>
    </source>
</evidence>
<dbReference type="NCBIfam" id="TIGR00116">
    <property type="entry name" value="tsf"/>
    <property type="match status" value="3"/>
</dbReference>
<dbReference type="GO" id="GO:0003746">
    <property type="term" value="F:translation elongation factor activity"/>
    <property type="evidence" value="ECO:0007669"/>
    <property type="project" value="UniProtKB-UniRule"/>
</dbReference>
<dbReference type="PANTHER" id="PTHR11741:SF10">
    <property type="entry name" value="POLYPROTEIN OF EF-TS, CHLOROPLASTIC"/>
    <property type="match status" value="1"/>
</dbReference>
<evidence type="ECO:0000256" key="9">
    <source>
        <dbReference type="ARBA" id="ARBA00063456"/>
    </source>
</evidence>
<evidence type="ECO:0000256" key="1">
    <source>
        <dbReference type="ARBA" id="ARBA00004229"/>
    </source>
</evidence>
<dbReference type="SUPFAM" id="SSF46934">
    <property type="entry name" value="UBA-like"/>
    <property type="match status" value="2"/>
</dbReference>
<reference evidence="18 19" key="1">
    <citation type="journal article" date="2020" name="bioRxiv">
        <title>Sequence and annotation of 42 cannabis genomes reveals extensive copy number variation in cannabinoid synthesis and pathogen resistance genes.</title>
        <authorList>
            <person name="Mckernan K.J."/>
            <person name="Helbert Y."/>
            <person name="Kane L.T."/>
            <person name="Ebling H."/>
            <person name="Zhang L."/>
            <person name="Liu B."/>
            <person name="Eaton Z."/>
            <person name="Mclaughlin S."/>
            <person name="Kingan S."/>
            <person name="Baybayan P."/>
            <person name="Concepcion G."/>
            <person name="Jordan M."/>
            <person name="Riva A."/>
            <person name="Barbazuk W."/>
            <person name="Harkins T."/>
        </authorList>
    </citation>
    <scope>NUCLEOTIDE SEQUENCE [LARGE SCALE GENOMIC DNA]</scope>
    <source>
        <strain evidence="18 19">cv. Jamaican Lion 4</strain>
        <strain evidence="16">Father</strain>
        <strain evidence="17">Mother</strain>
        <tissue evidence="16">Leaf</tissue>
    </source>
</reference>
<dbReference type="FunFam" id="1.10.8.10:FF:000001">
    <property type="entry name" value="Elongation factor Ts"/>
    <property type="match status" value="2"/>
</dbReference>
<dbReference type="AlphaFoldDB" id="A0A7J6GQZ0"/>
<dbReference type="GO" id="GO:0003729">
    <property type="term" value="F:mRNA binding"/>
    <property type="evidence" value="ECO:0007669"/>
    <property type="project" value="UniProtKB-ARBA"/>
</dbReference>
<feature type="domain" description="S1 motif" evidence="15">
    <location>
        <begin position="145"/>
        <end position="214"/>
    </location>
</feature>
<dbReference type="PROSITE" id="PS01126">
    <property type="entry name" value="EF_TS_1"/>
    <property type="match status" value="2"/>
</dbReference>
<dbReference type="HAMAP" id="MF_00050">
    <property type="entry name" value="EF_Ts"/>
    <property type="match status" value="2"/>
</dbReference>
<evidence type="ECO:0000256" key="3">
    <source>
        <dbReference type="ARBA" id="ARBA00022528"/>
    </source>
</evidence>
<comment type="subunit">
    <text evidence="11">Component of the chloroplast ribosome 30S and 70S subunits, as well as polysomes.</text>
</comment>
<evidence type="ECO:0000256" key="14">
    <source>
        <dbReference type="SAM" id="MobiDB-lite"/>
    </source>
</evidence>
<dbReference type="EMBL" id="JAATIQ010000090">
    <property type="protein sequence ID" value="KAF4384780.1"/>
    <property type="molecule type" value="Genomic_DNA"/>
</dbReference>
<dbReference type="GO" id="GO:0070125">
    <property type="term" value="P:mitochondrial translational elongation"/>
    <property type="evidence" value="ECO:0007669"/>
    <property type="project" value="TreeGrafter"/>
</dbReference>
<dbReference type="InterPro" id="IPR014039">
    <property type="entry name" value="Transl_elong_EFTs/EF1B_dimer"/>
</dbReference>
<dbReference type="InterPro" id="IPR003029">
    <property type="entry name" value="S1_domain"/>
</dbReference>
<dbReference type="EMBL" id="JAATIP010000030">
    <property type="protein sequence ID" value="KAF4389997.1"/>
    <property type="molecule type" value="Genomic_DNA"/>
</dbReference>
<feature type="compositionally biased region" description="Polar residues" evidence="14">
    <location>
        <begin position="458"/>
        <end position="470"/>
    </location>
</feature>
<keyword evidence="19" id="KW-1185">Reference proteome</keyword>
<keyword evidence="4" id="KW-0934">Plastid</keyword>
<organism evidence="16 19">
    <name type="scientific">Cannabis sativa</name>
    <name type="common">Hemp</name>
    <name type="synonym">Marijuana</name>
    <dbReference type="NCBI Taxonomy" id="3483"/>
    <lineage>
        <taxon>Eukaryota</taxon>
        <taxon>Viridiplantae</taxon>
        <taxon>Streptophyta</taxon>
        <taxon>Embryophyta</taxon>
        <taxon>Tracheophyta</taxon>
        <taxon>Spermatophyta</taxon>
        <taxon>Magnoliopsida</taxon>
        <taxon>eudicotyledons</taxon>
        <taxon>Gunneridae</taxon>
        <taxon>Pentapetalae</taxon>
        <taxon>rosids</taxon>
        <taxon>fabids</taxon>
        <taxon>Rosales</taxon>
        <taxon>Cannabaceae</taxon>
        <taxon>Cannabis</taxon>
    </lineage>
</organism>
<dbReference type="InterPro" id="IPR018101">
    <property type="entry name" value="Transl_elong_Ts_CS"/>
</dbReference>
<evidence type="ECO:0000256" key="5">
    <source>
        <dbReference type="ARBA" id="ARBA00022737"/>
    </source>
</evidence>
<feature type="compositionally biased region" description="Polar residues" evidence="14">
    <location>
        <begin position="601"/>
        <end position="615"/>
    </location>
</feature>
<feature type="compositionally biased region" description="Polar residues" evidence="14">
    <location>
        <begin position="497"/>
        <end position="511"/>
    </location>
</feature>
<dbReference type="Proteomes" id="UP000583929">
    <property type="component" value="Unassembled WGS sequence"/>
</dbReference>
<feature type="compositionally biased region" description="Basic and acidic residues" evidence="14">
    <location>
        <begin position="522"/>
        <end position="551"/>
    </location>
</feature>
<dbReference type="Pfam" id="PF00889">
    <property type="entry name" value="EF_TS"/>
    <property type="match status" value="2"/>
</dbReference>
<feature type="compositionally biased region" description="Polar residues" evidence="14">
    <location>
        <begin position="228"/>
        <end position="243"/>
    </location>
</feature>
<evidence type="ECO:0000256" key="6">
    <source>
        <dbReference type="ARBA" id="ARBA00022768"/>
    </source>
</evidence>
<dbReference type="FunFam" id="2.40.50.140:FF:000051">
    <property type="entry name" value="RNA-binding transcriptional accessory protein"/>
    <property type="match status" value="1"/>
</dbReference>
<dbReference type="Gene3D" id="1.10.286.20">
    <property type="match status" value="2"/>
</dbReference>
<dbReference type="SUPFAM" id="SSF54713">
    <property type="entry name" value="Elongation factor Ts (EF-Ts), dimerisation domain"/>
    <property type="match status" value="2"/>
</dbReference>
<dbReference type="Gene3D" id="3.30.479.20">
    <property type="entry name" value="Elongation factor Ts, dimerisation domain"/>
    <property type="match status" value="2"/>
</dbReference>
<dbReference type="InterPro" id="IPR012340">
    <property type="entry name" value="NA-bd_OB-fold"/>
</dbReference>
<evidence type="ECO:0000256" key="7">
    <source>
        <dbReference type="ARBA" id="ARBA00022917"/>
    </source>
</evidence>
<comment type="similarity">
    <text evidence="2 12 13">Belongs to the EF-Ts family.</text>
</comment>
<keyword evidence="7 12" id="KW-0648">Protein biosynthesis</keyword>
<evidence type="ECO:0000256" key="11">
    <source>
        <dbReference type="ARBA" id="ARBA00065880"/>
    </source>
</evidence>
<evidence type="ECO:0000256" key="4">
    <source>
        <dbReference type="ARBA" id="ARBA00022640"/>
    </source>
</evidence>